<evidence type="ECO:0000313" key="2">
    <source>
        <dbReference type="EMBL" id="KAK2648602.1"/>
    </source>
</evidence>
<comment type="caution">
    <text evidence="2">The sequence shown here is derived from an EMBL/GenBank/DDBJ whole genome shotgun (WGS) entry which is preliminary data.</text>
</comment>
<reference evidence="2" key="1">
    <citation type="journal article" date="2023" name="Plant J.">
        <title>Genome sequences and population genomics provide insights into the demographic history, inbreeding, and mutation load of two 'living fossil' tree species of Dipteronia.</title>
        <authorList>
            <person name="Feng Y."/>
            <person name="Comes H.P."/>
            <person name="Chen J."/>
            <person name="Zhu S."/>
            <person name="Lu R."/>
            <person name="Zhang X."/>
            <person name="Li P."/>
            <person name="Qiu J."/>
            <person name="Olsen K.M."/>
            <person name="Qiu Y."/>
        </authorList>
    </citation>
    <scope>NUCLEOTIDE SEQUENCE</scope>
    <source>
        <strain evidence="2">KIB01</strain>
    </source>
</reference>
<evidence type="ECO:0000256" key="1">
    <source>
        <dbReference type="SAM" id="SignalP"/>
    </source>
</evidence>
<protein>
    <recommendedName>
        <fullName evidence="4">RNase H type-1 domain-containing protein</fullName>
    </recommendedName>
</protein>
<evidence type="ECO:0000313" key="3">
    <source>
        <dbReference type="Proteomes" id="UP001280121"/>
    </source>
</evidence>
<feature type="signal peptide" evidence="1">
    <location>
        <begin position="1"/>
        <end position="19"/>
    </location>
</feature>
<evidence type="ECO:0008006" key="4">
    <source>
        <dbReference type="Google" id="ProtNLM"/>
    </source>
</evidence>
<accession>A0AAD9WZY9</accession>
<keyword evidence="3" id="KW-1185">Reference proteome</keyword>
<dbReference type="AlphaFoldDB" id="A0AAD9WZY9"/>
<gene>
    <name evidence="2" type="ORF">Ddye_016091</name>
</gene>
<sequence length="105" mass="11912">MKWGGLWQLCLGLWWAIFSRNRGWLDIWMEVDACNVVSKALNSKFSCGEAEFAINDVRALLKEVGVDKCQVISRYGNGVTHNLVALEGALYWQDVCLRSIFPCNL</sequence>
<keyword evidence="1" id="KW-0732">Signal</keyword>
<dbReference type="Proteomes" id="UP001280121">
    <property type="component" value="Unassembled WGS sequence"/>
</dbReference>
<proteinExistence type="predicted"/>
<dbReference type="EMBL" id="JANJYI010000005">
    <property type="protein sequence ID" value="KAK2648602.1"/>
    <property type="molecule type" value="Genomic_DNA"/>
</dbReference>
<name>A0AAD9WZY9_9ROSI</name>
<feature type="chain" id="PRO_5042265784" description="RNase H type-1 domain-containing protein" evidence="1">
    <location>
        <begin position="20"/>
        <end position="105"/>
    </location>
</feature>
<organism evidence="2 3">
    <name type="scientific">Dipteronia dyeriana</name>
    <dbReference type="NCBI Taxonomy" id="168575"/>
    <lineage>
        <taxon>Eukaryota</taxon>
        <taxon>Viridiplantae</taxon>
        <taxon>Streptophyta</taxon>
        <taxon>Embryophyta</taxon>
        <taxon>Tracheophyta</taxon>
        <taxon>Spermatophyta</taxon>
        <taxon>Magnoliopsida</taxon>
        <taxon>eudicotyledons</taxon>
        <taxon>Gunneridae</taxon>
        <taxon>Pentapetalae</taxon>
        <taxon>rosids</taxon>
        <taxon>malvids</taxon>
        <taxon>Sapindales</taxon>
        <taxon>Sapindaceae</taxon>
        <taxon>Hippocastanoideae</taxon>
        <taxon>Acereae</taxon>
        <taxon>Dipteronia</taxon>
    </lineage>
</organism>